<dbReference type="RefSeq" id="WP_079734045.1">
    <property type="nucleotide sequence ID" value="NZ_LT670848.1"/>
</dbReference>
<protein>
    <submittedName>
        <fullName evidence="2">NAD(P)-dependent dehydrogenase, short-chain alcohol dehydrogenase family</fullName>
    </submittedName>
</protein>
<dbReference type="PROSITE" id="PS00061">
    <property type="entry name" value="ADH_SHORT"/>
    <property type="match status" value="1"/>
</dbReference>
<dbReference type="InterPro" id="IPR020904">
    <property type="entry name" value="Sc_DH/Rdtase_CS"/>
</dbReference>
<dbReference type="Pfam" id="PF13561">
    <property type="entry name" value="adh_short_C2"/>
    <property type="match status" value="1"/>
</dbReference>
<dbReference type="OrthoDB" id="9803333at2"/>
<dbReference type="PANTHER" id="PTHR43975">
    <property type="entry name" value="ZGC:101858"/>
    <property type="match status" value="1"/>
</dbReference>
<dbReference type="PRINTS" id="PR00080">
    <property type="entry name" value="SDRFAMILY"/>
</dbReference>
<dbReference type="InterPro" id="IPR036291">
    <property type="entry name" value="NAD(P)-bd_dom_sf"/>
</dbReference>
<comment type="similarity">
    <text evidence="1">Belongs to the short-chain dehydrogenases/reductases (SDR) family.</text>
</comment>
<organism evidence="2 3">
    <name type="scientific">Salegentibacter salegens</name>
    <dbReference type="NCBI Taxonomy" id="143223"/>
    <lineage>
        <taxon>Bacteria</taxon>
        <taxon>Pseudomonadati</taxon>
        <taxon>Bacteroidota</taxon>
        <taxon>Flavobacteriia</taxon>
        <taxon>Flavobacteriales</taxon>
        <taxon>Flavobacteriaceae</taxon>
        <taxon>Salegentibacter</taxon>
    </lineage>
</organism>
<sequence>MNKLNGKIAVVTGGNSGIGHASAKELKEQGAKVVITGRNSEKVKSAAEELGVIGIVADVKSISAIEDLVEQVKSDFGKVDVLFVNAGVFQPERVGQISADMFDNQIAINFKGAVFTTEKFLPILNDGASIINLSSINAYTGMPNTAIYAATKAALNSYTRTAATELAPRKIRINSVNPGPIATSIFEKTGLDEEQLKGLGQAMQNRIPLKRYGQPEEIAKLVSFLASDDASFITGSEYNIDGGVNINPLLG</sequence>
<evidence type="ECO:0000313" key="3">
    <source>
        <dbReference type="Proteomes" id="UP000190235"/>
    </source>
</evidence>
<keyword evidence="3" id="KW-1185">Reference proteome</keyword>
<dbReference type="CDD" id="cd05233">
    <property type="entry name" value="SDR_c"/>
    <property type="match status" value="1"/>
</dbReference>
<accession>A0A1M7J0C0</accession>
<reference evidence="3" key="1">
    <citation type="submission" date="2016-11" db="EMBL/GenBank/DDBJ databases">
        <authorList>
            <person name="Varghese N."/>
            <person name="Submissions S."/>
        </authorList>
    </citation>
    <scope>NUCLEOTIDE SEQUENCE [LARGE SCALE GENOMIC DNA]</scope>
    <source>
        <strain evidence="3">ACAM 48</strain>
    </source>
</reference>
<name>A0A1M7J0C0_9FLAO</name>
<dbReference type="FunFam" id="3.40.50.720:FF:000084">
    <property type="entry name" value="Short-chain dehydrogenase reductase"/>
    <property type="match status" value="1"/>
</dbReference>
<dbReference type="AlphaFoldDB" id="A0A1M7J0C0"/>
<evidence type="ECO:0000256" key="1">
    <source>
        <dbReference type="ARBA" id="ARBA00006484"/>
    </source>
</evidence>
<dbReference type="Gene3D" id="3.40.50.720">
    <property type="entry name" value="NAD(P)-binding Rossmann-like Domain"/>
    <property type="match status" value="1"/>
</dbReference>
<dbReference type="EMBL" id="LT670848">
    <property type="protein sequence ID" value="SHM46395.1"/>
    <property type="molecule type" value="Genomic_DNA"/>
</dbReference>
<dbReference type="PRINTS" id="PR00081">
    <property type="entry name" value="GDHRDH"/>
</dbReference>
<dbReference type="NCBIfam" id="NF005559">
    <property type="entry name" value="PRK07231.1"/>
    <property type="match status" value="1"/>
</dbReference>
<dbReference type="STRING" id="143223.SAMN05878281_0761"/>
<dbReference type="Proteomes" id="UP000190235">
    <property type="component" value="Chromosome I"/>
</dbReference>
<dbReference type="PANTHER" id="PTHR43975:SF2">
    <property type="entry name" value="EG:BACR7A4.14 PROTEIN-RELATED"/>
    <property type="match status" value="1"/>
</dbReference>
<evidence type="ECO:0000313" key="2">
    <source>
        <dbReference type="EMBL" id="SHM46395.1"/>
    </source>
</evidence>
<gene>
    <name evidence="2" type="ORF">SAMN05878281_0761</name>
</gene>
<dbReference type="InterPro" id="IPR002347">
    <property type="entry name" value="SDR_fam"/>
</dbReference>
<dbReference type="SUPFAM" id="SSF51735">
    <property type="entry name" value="NAD(P)-binding Rossmann-fold domains"/>
    <property type="match status" value="1"/>
</dbReference>
<proteinExistence type="inferred from homology"/>